<sequence>MNSIQITKQLNSSSSIFWASLSKPLSYLSKKWVAITSALLVGILLVLTGFLITENLLLLASVQLTTLLGCSFIYLILMRKNKEGVEQIRSLKDRISGEASASRILQGAKLLNRDDASSAESRLAVAARTATNYDAAIIFNLQHAHGALIPSHWSYEGQLNNIEAEFEPLAESSPGASAIKQGSAIVMSTNHPEAVSIPTWARHSGFTQGIVSPIFDGLDTVGVVYALNKKTTLPTLLEIEQLELILSFRSIISSSNKSGMFKEGFRTFDVTNTPEVDKRNPEKTIRNLTIGTFSLNAELGQMELSGTAI</sequence>
<feature type="transmembrane region" description="Helical" evidence="1">
    <location>
        <begin position="58"/>
        <end position="77"/>
    </location>
</feature>
<name>A0A382IYV0_9ZZZZ</name>
<evidence type="ECO:0000256" key="1">
    <source>
        <dbReference type="SAM" id="Phobius"/>
    </source>
</evidence>
<feature type="transmembrane region" description="Helical" evidence="1">
    <location>
        <begin position="32"/>
        <end position="52"/>
    </location>
</feature>
<proteinExistence type="predicted"/>
<keyword evidence="1" id="KW-1133">Transmembrane helix</keyword>
<keyword evidence="1" id="KW-0472">Membrane</keyword>
<gene>
    <name evidence="2" type="ORF">METZ01_LOCUS257379</name>
</gene>
<reference evidence="2" key="1">
    <citation type="submission" date="2018-05" db="EMBL/GenBank/DDBJ databases">
        <authorList>
            <person name="Lanie J.A."/>
            <person name="Ng W.-L."/>
            <person name="Kazmierczak K.M."/>
            <person name="Andrzejewski T.M."/>
            <person name="Davidsen T.M."/>
            <person name="Wayne K.J."/>
            <person name="Tettelin H."/>
            <person name="Glass J.I."/>
            <person name="Rusch D."/>
            <person name="Podicherti R."/>
            <person name="Tsui H.-C.T."/>
            <person name="Winkler M.E."/>
        </authorList>
    </citation>
    <scope>NUCLEOTIDE SEQUENCE</scope>
</reference>
<dbReference type="AlphaFoldDB" id="A0A382IYV0"/>
<evidence type="ECO:0008006" key="3">
    <source>
        <dbReference type="Google" id="ProtNLM"/>
    </source>
</evidence>
<keyword evidence="1" id="KW-0812">Transmembrane</keyword>
<accession>A0A382IYV0</accession>
<feature type="non-terminal residue" evidence="2">
    <location>
        <position position="309"/>
    </location>
</feature>
<evidence type="ECO:0000313" key="2">
    <source>
        <dbReference type="EMBL" id="SVC04525.1"/>
    </source>
</evidence>
<dbReference type="SUPFAM" id="SSF55781">
    <property type="entry name" value="GAF domain-like"/>
    <property type="match status" value="1"/>
</dbReference>
<dbReference type="EMBL" id="UINC01070401">
    <property type="protein sequence ID" value="SVC04525.1"/>
    <property type="molecule type" value="Genomic_DNA"/>
</dbReference>
<organism evidence="2">
    <name type="scientific">marine metagenome</name>
    <dbReference type="NCBI Taxonomy" id="408172"/>
    <lineage>
        <taxon>unclassified sequences</taxon>
        <taxon>metagenomes</taxon>
        <taxon>ecological metagenomes</taxon>
    </lineage>
</organism>
<protein>
    <recommendedName>
        <fullName evidence="3">GAF domain-containing protein</fullName>
    </recommendedName>
</protein>